<dbReference type="EMBL" id="JAJJMA010283349">
    <property type="protein sequence ID" value="MCL7046600.1"/>
    <property type="molecule type" value="Genomic_DNA"/>
</dbReference>
<comment type="caution">
    <text evidence="2">The sequence shown here is derived from an EMBL/GenBank/DDBJ whole genome shotgun (WGS) entry which is preliminary data.</text>
</comment>
<reference evidence="2" key="1">
    <citation type="submission" date="2022-03" db="EMBL/GenBank/DDBJ databases">
        <title>A functionally conserved STORR gene fusion in Papaver species that diverged 16.8 million years ago.</title>
        <authorList>
            <person name="Catania T."/>
        </authorList>
    </citation>
    <scope>NUCLEOTIDE SEQUENCE</scope>
    <source>
        <strain evidence="2">S-191538</strain>
    </source>
</reference>
<gene>
    <name evidence="2" type="ORF">MKW94_003060</name>
</gene>
<keyword evidence="3" id="KW-1185">Reference proteome</keyword>
<feature type="non-terminal residue" evidence="2">
    <location>
        <position position="67"/>
    </location>
</feature>
<accession>A0AA41VSQ9</accession>
<evidence type="ECO:0000256" key="1">
    <source>
        <dbReference type="SAM" id="MobiDB-lite"/>
    </source>
</evidence>
<protein>
    <submittedName>
        <fullName evidence="2">Uncharacterized protein</fullName>
    </submittedName>
</protein>
<dbReference type="AlphaFoldDB" id="A0AA41VSQ9"/>
<dbReference type="PANTHER" id="PTHR34467">
    <property type="entry name" value="TRANSMEMBRANE PROTEIN"/>
    <property type="match status" value="1"/>
</dbReference>
<evidence type="ECO:0000313" key="3">
    <source>
        <dbReference type="Proteomes" id="UP001177140"/>
    </source>
</evidence>
<feature type="region of interest" description="Disordered" evidence="1">
    <location>
        <begin position="48"/>
        <end position="67"/>
    </location>
</feature>
<sequence>NVVEGFVDGSGAMNPAYLHKGNGMKIKEIKTATRKLLAEPYHAVLDYDYAGPNPKHEPRKGKPGGGW</sequence>
<organism evidence="2 3">
    <name type="scientific">Papaver nudicaule</name>
    <name type="common">Iceland poppy</name>
    <dbReference type="NCBI Taxonomy" id="74823"/>
    <lineage>
        <taxon>Eukaryota</taxon>
        <taxon>Viridiplantae</taxon>
        <taxon>Streptophyta</taxon>
        <taxon>Embryophyta</taxon>
        <taxon>Tracheophyta</taxon>
        <taxon>Spermatophyta</taxon>
        <taxon>Magnoliopsida</taxon>
        <taxon>Ranunculales</taxon>
        <taxon>Papaveraceae</taxon>
        <taxon>Papaveroideae</taxon>
        <taxon>Papaver</taxon>
    </lineage>
</organism>
<dbReference type="PANTHER" id="PTHR34467:SF1">
    <property type="entry name" value="OS05G0542300 PROTEIN"/>
    <property type="match status" value="1"/>
</dbReference>
<name>A0AA41VSQ9_PAPNU</name>
<proteinExistence type="predicted"/>
<dbReference type="Proteomes" id="UP001177140">
    <property type="component" value="Unassembled WGS sequence"/>
</dbReference>
<feature type="compositionally biased region" description="Basic residues" evidence="1">
    <location>
        <begin position="57"/>
        <end position="67"/>
    </location>
</feature>
<evidence type="ECO:0000313" key="2">
    <source>
        <dbReference type="EMBL" id="MCL7046600.1"/>
    </source>
</evidence>